<evidence type="ECO:0000313" key="5">
    <source>
        <dbReference type="Proteomes" id="UP000605427"/>
    </source>
</evidence>
<dbReference type="EMBL" id="BMDD01000004">
    <property type="protein sequence ID" value="GGH81337.1"/>
    <property type="molecule type" value="Genomic_DNA"/>
</dbReference>
<evidence type="ECO:0000313" key="4">
    <source>
        <dbReference type="EMBL" id="GGH81337.1"/>
    </source>
</evidence>
<evidence type="ECO:0000256" key="1">
    <source>
        <dbReference type="ARBA" id="ARBA00022679"/>
    </source>
</evidence>
<dbReference type="PANTHER" id="PTHR43420">
    <property type="entry name" value="ACETYLTRANSFERASE"/>
    <property type="match status" value="1"/>
</dbReference>
<dbReference type="InterPro" id="IPR050680">
    <property type="entry name" value="YpeA/RimI_acetyltransf"/>
</dbReference>
<proteinExistence type="predicted"/>
<name>A0ABQ1ZZF3_9BACL</name>
<evidence type="ECO:0000256" key="2">
    <source>
        <dbReference type="ARBA" id="ARBA00023315"/>
    </source>
</evidence>
<reference evidence="5" key="1">
    <citation type="journal article" date="2019" name="Int. J. Syst. Evol. Microbiol.">
        <title>The Global Catalogue of Microorganisms (GCM) 10K type strain sequencing project: providing services to taxonomists for standard genome sequencing and annotation.</title>
        <authorList>
            <consortium name="The Broad Institute Genomics Platform"/>
            <consortium name="The Broad Institute Genome Sequencing Center for Infectious Disease"/>
            <person name="Wu L."/>
            <person name="Ma J."/>
        </authorList>
    </citation>
    <scope>NUCLEOTIDE SEQUENCE [LARGE SCALE GENOMIC DNA]</scope>
    <source>
        <strain evidence="5">CCM 8702</strain>
    </source>
</reference>
<evidence type="ECO:0000259" key="3">
    <source>
        <dbReference type="PROSITE" id="PS51186"/>
    </source>
</evidence>
<gene>
    <name evidence="4" type="ORF">GCM10007362_30980</name>
</gene>
<dbReference type="Pfam" id="PF00583">
    <property type="entry name" value="Acetyltransf_1"/>
    <property type="match status" value="1"/>
</dbReference>
<dbReference type="SUPFAM" id="SSF55729">
    <property type="entry name" value="Acyl-CoA N-acyltransferases (Nat)"/>
    <property type="match status" value="1"/>
</dbReference>
<dbReference type="Gene3D" id="3.40.630.30">
    <property type="match status" value="1"/>
</dbReference>
<protein>
    <submittedName>
        <fullName evidence="4">N-acetyltransferase</fullName>
    </submittedName>
</protein>
<dbReference type="InterPro" id="IPR000182">
    <property type="entry name" value="GNAT_dom"/>
</dbReference>
<dbReference type="PROSITE" id="PS51186">
    <property type="entry name" value="GNAT"/>
    <property type="match status" value="1"/>
</dbReference>
<comment type="caution">
    <text evidence="4">The sequence shown here is derived from an EMBL/GenBank/DDBJ whole genome shotgun (WGS) entry which is preliminary data.</text>
</comment>
<keyword evidence="5" id="KW-1185">Reference proteome</keyword>
<feature type="domain" description="N-acetyltransferase" evidence="3">
    <location>
        <begin position="3"/>
        <end position="166"/>
    </location>
</feature>
<sequence length="170" mass="19549">MTIMFSQVSDMQQIEQVAALASDIWHEYYITLITREQITYMVDKYQSVPAIEQQIQSEGYTYYLMQNGSTPVGYLAFKQEDGKMFLSKFYVAQEHRGKGYASKADAFLEQLCAESGLSRIWLTVNRDNRSSIAVYEKKGFRKVREQVADIGSGFVMDDFVMEKELVPQSV</sequence>
<dbReference type="Proteomes" id="UP000605427">
    <property type="component" value="Unassembled WGS sequence"/>
</dbReference>
<accession>A0ABQ1ZZF3</accession>
<organism evidence="4 5">
    <name type="scientific">Saccharibacillus endophyticus</name>
    <dbReference type="NCBI Taxonomy" id="2060666"/>
    <lineage>
        <taxon>Bacteria</taxon>
        <taxon>Bacillati</taxon>
        <taxon>Bacillota</taxon>
        <taxon>Bacilli</taxon>
        <taxon>Bacillales</taxon>
        <taxon>Paenibacillaceae</taxon>
        <taxon>Saccharibacillus</taxon>
    </lineage>
</organism>
<dbReference type="RefSeq" id="WP_172245170.1">
    <property type="nucleotide sequence ID" value="NZ_BMDD01000004.1"/>
</dbReference>
<dbReference type="InterPro" id="IPR016181">
    <property type="entry name" value="Acyl_CoA_acyltransferase"/>
</dbReference>
<dbReference type="CDD" id="cd04301">
    <property type="entry name" value="NAT_SF"/>
    <property type="match status" value="1"/>
</dbReference>
<keyword evidence="2" id="KW-0012">Acyltransferase</keyword>
<keyword evidence="1" id="KW-0808">Transferase</keyword>